<dbReference type="Pfam" id="PF00472">
    <property type="entry name" value="RF-1"/>
    <property type="match status" value="1"/>
</dbReference>
<dbReference type="InterPro" id="IPR045853">
    <property type="entry name" value="Pep_chain_release_fac_I_sf"/>
</dbReference>
<feature type="modified residue" description="N5-methylglutamine" evidence="4">
    <location>
        <position position="223"/>
    </location>
</feature>
<dbReference type="Proteomes" id="UP000231414">
    <property type="component" value="Unassembled WGS sequence"/>
</dbReference>
<comment type="function">
    <text evidence="4">Peptide chain release factor 2 directs the termination of translation in response to the peptide chain termination codons UGA and UAA.</text>
</comment>
<dbReference type="AlphaFoldDB" id="A0A2H0X7L8"/>
<dbReference type="NCBIfam" id="TIGR00020">
    <property type="entry name" value="prfB"/>
    <property type="match status" value="1"/>
</dbReference>
<evidence type="ECO:0000256" key="6">
    <source>
        <dbReference type="SAM" id="Coils"/>
    </source>
</evidence>
<evidence type="ECO:0000256" key="1">
    <source>
        <dbReference type="ARBA" id="ARBA00010835"/>
    </source>
</evidence>
<proteinExistence type="inferred from homology"/>
<dbReference type="SMART" id="SM00937">
    <property type="entry name" value="PCRF"/>
    <property type="match status" value="1"/>
</dbReference>
<dbReference type="PROSITE" id="PS00745">
    <property type="entry name" value="RF_PROK_I"/>
    <property type="match status" value="1"/>
</dbReference>
<name>A0A2H0X7L8_UNCKA</name>
<dbReference type="PANTHER" id="PTHR43116">
    <property type="entry name" value="PEPTIDE CHAIN RELEASE FACTOR 2"/>
    <property type="match status" value="1"/>
</dbReference>
<keyword evidence="2 4" id="KW-0488">Methylation</keyword>
<evidence type="ECO:0000256" key="4">
    <source>
        <dbReference type="HAMAP-Rule" id="MF_00094"/>
    </source>
</evidence>
<keyword evidence="3 4" id="KW-0648">Protein biosynthesis</keyword>
<feature type="coiled-coil region" evidence="6">
    <location>
        <begin position="45"/>
        <end position="87"/>
    </location>
</feature>
<sequence length="336" mass="38403">MNKEELAARFFELRQKLNIDEKKTQASQLLAESSDSGFWFDSERASKKMKRLGSLQKEIDRFEELELLLEEDELTKIEVALNELESMAFLSGPYDSNEAIFSVHAGQGGTEAMDWAAMLERMYLRYFDRKNYQYSRIDCTPGEEVGIKSVTYQVSGDRVYGYLKGEFGVHRLVRLSPFNANNLRQTSFALVEVIPLIEEANSIELKDEEIEFQATHSSGHGGQNINKVATAVRLKHIPSGIVVNCQMERSQARNREIAMRLLKSKLMVLEEGRQRQKKQEIKGEHKTPGWGRQIRSYVLQPYKLVKDLRTGVESSNPDAVLDGDLDDFIRAQLRAS</sequence>
<evidence type="ECO:0000313" key="8">
    <source>
        <dbReference type="EMBL" id="PIS20920.1"/>
    </source>
</evidence>
<dbReference type="InterPro" id="IPR000352">
    <property type="entry name" value="Pep_chain_release_fac_I"/>
</dbReference>
<comment type="similarity">
    <text evidence="1 4">Belongs to the prokaryotic/mitochondrial release factor family.</text>
</comment>
<comment type="subcellular location">
    <subcellularLocation>
        <location evidence="4">Cytoplasm</location>
    </subcellularLocation>
</comment>
<dbReference type="Gene3D" id="3.30.70.1660">
    <property type="match status" value="1"/>
</dbReference>
<keyword evidence="4" id="KW-0963">Cytoplasm</keyword>
<dbReference type="SUPFAM" id="SSF75620">
    <property type="entry name" value="Release factor"/>
    <property type="match status" value="1"/>
</dbReference>
<reference evidence="9" key="1">
    <citation type="submission" date="2017-09" db="EMBL/GenBank/DDBJ databases">
        <title>Depth-based differentiation of microbial function through sediment-hosted aquifers and enrichment of novel symbionts in the deep terrestrial subsurface.</title>
        <authorList>
            <person name="Probst A.J."/>
            <person name="Ladd B."/>
            <person name="Jarett J.K."/>
            <person name="Geller-Mcgrath D.E."/>
            <person name="Sieber C.M.K."/>
            <person name="Emerson J.B."/>
            <person name="Anantharaman K."/>
            <person name="Thomas B.C."/>
            <person name="Malmstrom R."/>
            <person name="Stieglmeier M."/>
            <person name="Klingl A."/>
            <person name="Woyke T."/>
            <person name="Ryan C.M."/>
            <person name="Banfield J.F."/>
        </authorList>
    </citation>
    <scope>NUCLEOTIDE SEQUENCE [LARGE SCALE GENOMIC DNA]</scope>
</reference>
<feature type="domain" description="Prokaryotic-type class I peptide chain release factors" evidence="7">
    <location>
        <begin position="216"/>
        <end position="232"/>
    </location>
</feature>
<dbReference type="GO" id="GO:0016149">
    <property type="term" value="F:translation release factor activity, codon specific"/>
    <property type="evidence" value="ECO:0007669"/>
    <property type="project" value="UniProtKB-UniRule"/>
</dbReference>
<evidence type="ECO:0000259" key="7">
    <source>
        <dbReference type="PROSITE" id="PS00745"/>
    </source>
</evidence>
<dbReference type="Pfam" id="PF03462">
    <property type="entry name" value="PCRF"/>
    <property type="match status" value="1"/>
</dbReference>
<dbReference type="InterPro" id="IPR005139">
    <property type="entry name" value="PCRF"/>
</dbReference>
<dbReference type="HAMAP" id="MF_00094">
    <property type="entry name" value="Rel_fac_2"/>
    <property type="match status" value="1"/>
</dbReference>
<dbReference type="Gene3D" id="3.30.160.20">
    <property type="match status" value="1"/>
</dbReference>
<dbReference type="PANTHER" id="PTHR43116:SF3">
    <property type="entry name" value="CLASS I PEPTIDE CHAIN RELEASE FACTOR"/>
    <property type="match status" value="1"/>
</dbReference>
<accession>A0A2H0X7L8</accession>
<comment type="caution">
    <text evidence="8">The sequence shown here is derived from an EMBL/GenBank/DDBJ whole genome shotgun (WGS) entry which is preliminary data.</text>
</comment>
<protein>
    <recommendedName>
        <fullName evidence="4 5">Peptide chain release factor 2</fullName>
        <shortName evidence="4">RF-2</shortName>
    </recommendedName>
</protein>
<organism evidence="8 9">
    <name type="scientific">candidate division WWE3 bacterium CG08_land_8_20_14_0_20_43_13</name>
    <dbReference type="NCBI Taxonomy" id="1975087"/>
    <lineage>
        <taxon>Bacteria</taxon>
        <taxon>Katanobacteria</taxon>
    </lineage>
</organism>
<dbReference type="GO" id="GO:0005737">
    <property type="term" value="C:cytoplasm"/>
    <property type="evidence" value="ECO:0007669"/>
    <property type="project" value="UniProtKB-SubCell"/>
</dbReference>
<gene>
    <name evidence="4" type="primary">prfB</name>
    <name evidence="8" type="ORF">COT52_01255</name>
</gene>
<evidence type="ECO:0000313" key="9">
    <source>
        <dbReference type="Proteomes" id="UP000231414"/>
    </source>
</evidence>
<evidence type="ECO:0000256" key="5">
    <source>
        <dbReference type="NCBIfam" id="TIGR00020"/>
    </source>
</evidence>
<keyword evidence="6" id="KW-0175">Coiled coil</keyword>
<comment type="PTM">
    <text evidence="4">Methylated by PrmC. Methylation increases the termination efficiency of RF2.</text>
</comment>
<dbReference type="EMBL" id="PEYW01000016">
    <property type="protein sequence ID" value="PIS20920.1"/>
    <property type="molecule type" value="Genomic_DNA"/>
</dbReference>
<evidence type="ECO:0000256" key="2">
    <source>
        <dbReference type="ARBA" id="ARBA00022481"/>
    </source>
</evidence>
<dbReference type="Gene3D" id="1.20.58.410">
    <property type="entry name" value="Release factor"/>
    <property type="match status" value="1"/>
</dbReference>
<dbReference type="InterPro" id="IPR004374">
    <property type="entry name" value="PrfB"/>
</dbReference>
<evidence type="ECO:0000256" key="3">
    <source>
        <dbReference type="ARBA" id="ARBA00022917"/>
    </source>
</evidence>